<evidence type="ECO:0000313" key="3">
    <source>
        <dbReference type="EMBL" id="MFC7606814.1"/>
    </source>
</evidence>
<evidence type="ECO:0000256" key="1">
    <source>
        <dbReference type="SAM" id="MobiDB-lite"/>
    </source>
</evidence>
<dbReference type="Proteomes" id="UP001596514">
    <property type="component" value="Unassembled WGS sequence"/>
</dbReference>
<feature type="transmembrane region" description="Helical" evidence="2">
    <location>
        <begin position="70"/>
        <end position="87"/>
    </location>
</feature>
<gene>
    <name evidence="3" type="ORF">ACFQVD_42640</name>
</gene>
<feature type="transmembrane region" description="Helical" evidence="2">
    <location>
        <begin position="198"/>
        <end position="218"/>
    </location>
</feature>
<feature type="region of interest" description="Disordered" evidence="1">
    <location>
        <begin position="300"/>
        <end position="326"/>
    </location>
</feature>
<evidence type="ECO:0000313" key="4">
    <source>
        <dbReference type="Proteomes" id="UP001596514"/>
    </source>
</evidence>
<proteinExistence type="predicted"/>
<feature type="transmembrane region" description="Helical" evidence="2">
    <location>
        <begin position="276"/>
        <end position="296"/>
    </location>
</feature>
<evidence type="ECO:0000256" key="2">
    <source>
        <dbReference type="SAM" id="Phobius"/>
    </source>
</evidence>
<accession>A0ABW2TEH9</accession>
<keyword evidence="2" id="KW-0812">Transmembrane</keyword>
<keyword evidence="2" id="KW-0472">Membrane</keyword>
<organism evidence="3 4">
    <name type="scientific">Streptosporangium amethystogenes subsp. fukuiense</name>
    <dbReference type="NCBI Taxonomy" id="698418"/>
    <lineage>
        <taxon>Bacteria</taxon>
        <taxon>Bacillati</taxon>
        <taxon>Actinomycetota</taxon>
        <taxon>Actinomycetes</taxon>
        <taxon>Streptosporangiales</taxon>
        <taxon>Streptosporangiaceae</taxon>
        <taxon>Streptosporangium</taxon>
    </lineage>
</organism>
<feature type="transmembrane region" description="Helical" evidence="2">
    <location>
        <begin position="239"/>
        <end position="264"/>
    </location>
</feature>
<keyword evidence="2" id="KW-1133">Transmembrane helix</keyword>
<sequence>MLKSRLRDRGYSSRRGTAWGGAARRYRVEPQRRRRPKSLAGSVTWPFEFIWIRRGWSTITASRPSRRRQLARWVILFYATNVLWNMWETYQGNPQGFTTYLRGEQDLLPLLYLPPPLLKADLSSWMDLSFLAVMLLILFWAIGPHSLLKVTIYLLVVFGIALIAPISRGSTRAAVVSAWTWWIQTAWPWLVKAALSPWTTAVLGLLLAAGCLLAFLFTGHQVIRMAGGLITDEMDLLDATRFLTFVLGGAIVLGVISEIAAWSVQLMRNSHAFPGWPPFLWTVFITTLAATTAVTLEMASEVRPPAAEETKPATPHREPDEDDPWL</sequence>
<feature type="transmembrane region" description="Helical" evidence="2">
    <location>
        <begin position="150"/>
        <end position="167"/>
    </location>
</feature>
<dbReference type="EMBL" id="JBHTEE010000001">
    <property type="protein sequence ID" value="MFC7606814.1"/>
    <property type="molecule type" value="Genomic_DNA"/>
</dbReference>
<reference evidence="4" key="1">
    <citation type="journal article" date="2019" name="Int. J. Syst. Evol. Microbiol.">
        <title>The Global Catalogue of Microorganisms (GCM) 10K type strain sequencing project: providing services to taxonomists for standard genome sequencing and annotation.</title>
        <authorList>
            <consortium name="The Broad Institute Genomics Platform"/>
            <consortium name="The Broad Institute Genome Sequencing Center for Infectious Disease"/>
            <person name="Wu L."/>
            <person name="Ma J."/>
        </authorList>
    </citation>
    <scope>NUCLEOTIDE SEQUENCE [LARGE SCALE GENOMIC DNA]</scope>
    <source>
        <strain evidence="4">JCM 10083</strain>
    </source>
</reference>
<protein>
    <submittedName>
        <fullName evidence="3">Uncharacterized protein</fullName>
    </submittedName>
</protein>
<dbReference type="RefSeq" id="WP_343969792.1">
    <property type="nucleotide sequence ID" value="NZ_BAAAGK010000080.1"/>
</dbReference>
<comment type="caution">
    <text evidence="3">The sequence shown here is derived from an EMBL/GenBank/DDBJ whole genome shotgun (WGS) entry which is preliminary data.</text>
</comment>
<feature type="transmembrane region" description="Helical" evidence="2">
    <location>
        <begin position="122"/>
        <end position="143"/>
    </location>
</feature>
<keyword evidence="4" id="KW-1185">Reference proteome</keyword>
<feature type="compositionally biased region" description="Basic and acidic residues" evidence="1">
    <location>
        <begin position="306"/>
        <end position="319"/>
    </location>
</feature>
<name>A0ABW2TEH9_9ACTN</name>